<sequence>MTIRRFAKASEQSLVTQNPVTTRFKPSVHLFKRRDLIALEPDQLWVVQQGVVKSLTKNFGSIAPSF</sequence>
<accession>A0A1D9FZJ5</accession>
<evidence type="ECO:0000313" key="1">
    <source>
        <dbReference type="EMBL" id="AOY80684.1"/>
    </source>
</evidence>
<dbReference type="AlphaFoldDB" id="A0A1D9FZJ5"/>
<reference evidence="2" key="1">
    <citation type="submission" date="2016-10" db="EMBL/GenBank/DDBJ databases">
        <title>Comparative genomics uncovers the prolific and rare metabolic potential of the cyanobacterial genus Moorea.</title>
        <authorList>
            <person name="Leao T."/>
            <person name="Castelao G."/>
            <person name="Korobeynikov A."/>
            <person name="Monroe E.A."/>
            <person name="Podell S."/>
            <person name="Glukhov E."/>
            <person name="Allen E."/>
            <person name="Gerwick W.H."/>
            <person name="Gerwick L."/>
        </authorList>
    </citation>
    <scope>NUCLEOTIDE SEQUENCE [LARGE SCALE GENOMIC DNA]</scope>
    <source>
        <strain evidence="2">JHB</strain>
    </source>
</reference>
<name>A0A1D9FZJ5_MOOP1</name>
<proteinExistence type="predicted"/>
<gene>
    <name evidence="1" type="ORF">BJP36_12845</name>
</gene>
<evidence type="ECO:0000313" key="2">
    <source>
        <dbReference type="Proteomes" id="UP000176944"/>
    </source>
</evidence>
<dbReference type="Proteomes" id="UP000176944">
    <property type="component" value="Chromosome"/>
</dbReference>
<dbReference type="EMBL" id="CP017708">
    <property type="protein sequence ID" value="AOY80684.1"/>
    <property type="molecule type" value="Genomic_DNA"/>
</dbReference>
<protein>
    <submittedName>
        <fullName evidence="1">Uncharacterized protein</fullName>
    </submittedName>
</protein>
<organism evidence="1 2">
    <name type="scientific">Moorena producens (strain JHB)</name>
    <dbReference type="NCBI Taxonomy" id="1454205"/>
    <lineage>
        <taxon>Bacteria</taxon>
        <taxon>Bacillati</taxon>
        <taxon>Cyanobacteriota</taxon>
        <taxon>Cyanophyceae</taxon>
        <taxon>Coleofasciculales</taxon>
        <taxon>Coleofasciculaceae</taxon>
        <taxon>Moorena</taxon>
    </lineage>
</organism>